<sequence length="134" mass="15142">MSYGHTTQMIKSSNGDTPFSLTYGTKAVIPGEIGMPTLRTAEIDMVQNDEALEINLDLLEEEKKRKGKQKKKKSSNPKLAKALTGDLTFLASALYSSDSRTNGYVYFKLINNLWRRRNFSRWYWRDGAGLNKGG</sequence>
<evidence type="ECO:0000256" key="1">
    <source>
        <dbReference type="SAM" id="Coils"/>
    </source>
</evidence>
<comment type="caution">
    <text evidence="2">The sequence shown here is derived from an EMBL/GenBank/DDBJ whole genome shotgun (WGS) entry which is preliminary data.</text>
</comment>
<accession>A0ABQ5F053</accession>
<reference evidence="2" key="2">
    <citation type="submission" date="2022-01" db="EMBL/GenBank/DDBJ databases">
        <authorList>
            <person name="Yamashiro T."/>
            <person name="Shiraishi A."/>
            <person name="Satake H."/>
            <person name="Nakayama K."/>
        </authorList>
    </citation>
    <scope>NUCLEOTIDE SEQUENCE</scope>
</reference>
<name>A0ABQ5F053_9ASTR</name>
<keyword evidence="3" id="KW-1185">Reference proteome</keyword>
<evidence type="ECO:0000313" key="2">
    <source>
        <dbReference type="EMBL" id="GJT56314.1"/>
    </source>
</evidence>
<keyword evidence="1" id="KW-0175">Coiled coil</keyword>
<protein>
    <submittedName>
        <fullName evidence="2">Uncharacterized protein</fullName>
    </submittedName>
</protein>
<organism evidence="2 3">
    <name type="scientific">Tanacetum coccineum</name>
    <dbReference type="NCBI Taxonomy" id="301880"/>
    <lineage>
        <taxon>Eukaryota</taxon>
        <taxon>Viridiplantae</taxon>
        <taxon>Streptophyta</taxon>
        <taxon>Embryophyta</taxon>
        <taxon>Tracheophyta</taxon>
        <taxon>Spermatophyta</taxon>
        <taxon>Magnoliopsida</taxon>
        <taxon>eudicotyledons</taxon>
        <taxon>Gunneridae</taxon>
        <taxon>Pentapetalae</taxon>
        <taxon>asterids</taxon>
        <taxon>campanulids</taxon>
        <taxon>Asterales</taxon>
        <taxon>Asteraceae</taxon>
        <taxon>Asteroideae</taxon>
        <taxon>Anthemideae</taxon>
        <taxon>Anthemidinae</taxon>
        <taxon>Tanacetum</taxon>
    </lineage>
</organism>
<proteinExistence type="predicted"/>
<feature type="coiled-coil region" evidence="1">
    <location>
        <begin position="49"/>
        <end position="76"/>
    </location>
</feature>
<dbReference type="Proteomes" id="UP001151760">
    <property type="component" value="Unassembled WGS sequence"/>
</dbReference>
<dbReference type="EMBL" id="BQNB010016832">
    <property type="protein sequence ID" value="GJT56314.1"/>
    <property type="molecule type" value="Genomic_DNA"/>
</dbReference>
<reference evidence="2" key="1">
    <citation type="journal article" date="2022" name="Int. J. Mol. Sci.">
        <title>Draft Genome of Tanacetum Coccineum: Genomic Comparison of Closely Related Tanacetum-Family Plants.</title>
        <authorList>
            <person name="Yamashiro T."/>
            <person name="Shiraishi A."/>
            <person name="Nakayama K."/>
            <person name="Satake H."/>
        </authorList>
    </citation>
    <scope>NUCLEOTIDE SEQUENCE</scope>
</reference>
<gene>
    <name evidence="2" type="ORF">Tco_0991368</name>
</gene>
<evidence type="ECO:0000313" key="3">
    <source>
        <dbReference type="Proteomes" id="UP001151760"/>
    </source>
</evidence>